<keyword evidence="2" id="KW-0812">Transmembrane</keyword>
<keyword evidence="2" id="KW-0472">Membrane</keyword>
<name>A0A1E7ETU6_9STRA</name>
<feature type="domain" description="Glycosyltransferase 61 catalytic" evidence="3">
    <location>
        <begin position="376"/>
        <end position="484"/>
    </location>
</feature>
<dbReference type="EMBL" id="KV784375">
    <property type="protein sequence ID" value="OEU09391.1"/>
    <property type="molecule type" value="Genomic_DNA"/>
</dbReference>
<reference evidence="4 5" key="1">
    <citation type="submission" date="2016-09" db="EMBL/GenBank/DDBJ databases">
        <title>Extensive genetic diversity and differential bi-allelic expression allows diatom success in the polar Southern Ocean.</title>
        <authorList>
            <consortium name="DOE Joint Genome Institute"/>
            <person name="Mock T."/>
            <person name="Otillar R.P."/>
            <person name="Strauss J."/>
            <person name="Dupont C."/>
            <person name="Frickenhaus S."/>
            <person name="Maumus F."/>
            <person name="Mcmullan M."/>
            <person name="Sanges R."/>
            <person name="Schmutz J."/>
            <person name="Toseland A."/>
            <person name="Valas R."/>
            <person name="Veluchamy A."/>
            <person name="Ward B.J."/>
            <person name="Allen A."/>
            <person name="Barry K."/>
            <person name="Falciatore A."/>
            <person name="Ferrante M."/>
            <person name="Fortunato A.E."/>
            <person name="Gloeckner G."/>
            <person name="Gruber A."/>
            <person name="Hipkin R."/>
            <person name="Janech M."/>
            <person name="Kroth P."/>
            <person name="Leese F."/>
            <person name="Lindquist E."/>
            <person name="Lyon B.R."/>
            <person name="Martin J."/>
            <person name="Mayer C."/>
            <person name="Parker M."/>
            <person name="Quesneville H."/>
            <person name="Raymond J."/>
            <person name="Uhlig C."/>
            <person name="Valentin K.U."/>
            <person name="Worden A.Z."/>
            <person name="Armbrust E.V."/>
            <person name="Bowler C."/>
            <person name="Green B."/>
            <person name="Moulton V."/>
            <person name="Van Oosterhout C."/>
            <person name="Grigoriev I."/>
        </authorList>
    </citation>
    <scope>NUCLEOTIDE SEQUENCE [LARGE SCALE GENOMIC DNA]</scope>
    <source>
        <strain evidence="4 5">CCMP1102</strain>
    </source>
</reference>
<dbReference type="KEGG" id="fcy:FRACYDRAFT_194895"/>
<dbReference type="Pfam" id="PF04577">
    <property type="entry name" value="Glyco_transf_61"/>
    <property type="match status" value="1"/>
</dbReference>
<keyword evidence="5" id="KW-1185">Reference proteome</keyword>
<dbReference type="OrthoDB" id="529273at2759"/>
<feature type="transmembrane region" description="Helical" evidence="2">
    <location>
        <begin position="31"/>
        <end position="53"/>
    </location>
</feature>
<dbReference type="Proteomes" id="UP000095751">
    <property type="component" value="Unassembled WGS sequence"/>
</dbReference>
<evidence type="ECO:0000313" key="4">
    <source>
        <dbReference type="EMBL" id="OEU09391.1"/>
    </source>
</evidence>
<dbReference type="InterPro" id="IPR049625">
    <property type="entry name" value="Glyco_transf_61_cat"/>
</dbReference>
<gene>
    <name evidence="4" type="ORF">FRACYDRAFT_194895</name>
</gene>
<sequence length="557" mass="63529">MVHNSQRSPTVRNNSSSKSSGLSCPFGAPPIAIFAVGLLVSQLIIFNIGAIYFQGDNYYDSANTNHISRQDGRQRELPQRIEDIKPADGTFNGYPIWFRKDQKDNIETFSHCVGENYQEETSWQKKSCEFSNLFCFDTATKDYVVFDLDKNEGMYDHAENQPFIDISQSFLKKSQSKVNSVSLGGINLKWSDGINRLKWFPEIRIVKPNESLSYYELSSDVVMVPFHSMNGGNPGHLVWDDFLPIYTLLSMYQLKNKSMELLMMRYVLKDEDRGLWASCDWTDEKKEACEQMFKKFLPLMLGSERAHDKLVTTEEFDFQLVGDNDTNNSNRISSPNQSTLVCAKHGLAGIGALTDHGTSKLHGWEDKDYQTTQNHGRGGMLYEFRNFMLKNMGIPIEYSHKPPFRIIFSENSSNINRRNFDFTKQKELVQQSFDPSYVSVESYVFSEMSVAKQLEVASQASIFITSCGGGAVSSMFMPKGSTVIFYYLEDGGVIDGRSSGKPARLDWDLFNNMAYLKVHWLPAGTMQTDADTKALLFLIQHELDSIIRERSYDHFFN</sequence>
<feature type="compositionally biased region" description="Polar residues" evidence="1">
    <location>
        <begin position="1"/>
        <end position="14"/>
    </location>
</feature>
<organism evidence="4 5">
    <name type="scientific">Fragilariopsis cylindrus CCMP1102</name>
    <dbReference type="NCBI Taxonomy" id="635003"/>
    <lineage>
        <taxon>Eukaryota</taxon>
        <taxon>Sar</taxon>
        <taxon>Stramenopiles</taxon>
        <taxon>Ochrophyta</taxon>
        <taxon>Bacillariophyta</taxon>
        <taxon>Bacillariophyceae</taxon>
        <taxon>Bacillariophycidae</taxon>
        <taxon>Bacillariales</taxon>
        <taxon>Bacillariaceae</taxon>
        <taxon>Fragilariopsis</taxon>
    </lineage>
</organism>
<dbReference type="AlphaFoldDB" id="A0A1E7ETU6"/>
<accession>A0A1E7ETU6</accession>
<keyword evidence="2" id="KW-1133">Transmembrane helix</keyword>
<dbReference type="InParanoid" id="A0A1E7ETU6"/>
<evidence type="ECO:0000313" key="5">
    <source>
        <dbReference type="Proteomes" id="UP000095751"/>
    </source>
</evidence>
<protein>
    <recommendedName>
        <fullName evidence="3">Glycosyltransferase 61 catalytic domain-containing protein</fullName>
    </recommendedName>
</protein>
<evidence type="ECO:0000256" key="2">
    <source>
        <dbReference type="SAM" id="Phobius"/>
    </source>
</evidence>
<evidence type="ECO:0000259" key="3">
    <source>
        <dbReference type="Pfam" id="PF04577"/>
    </source>
</evidence>
<dbReference type="GO" id="GO:0016757">
    <property type="term" value="F:glycosyltransferase activity"/>
    <property type="evidence" value="ECO:0007669"/>
    <property type="project" value="InterPro"/>
</dbReference>
<proteinExistence type="predicted"/>
<evidence type="ECO:0000256" key="1">
    <source>
        <dbReference type="SAM" id="MobiDB-lite"/>
    </source>
</evidence>
<feature type="region of interest" description="Disordered" evidence="1">
    <location>
        <begin position="1"/>
        <end position="22"/>
    </location>
</feature>